<dbReference type="OrthoDB" id="9801753at2"/>
<evidence type="ECO:0000313" key="3">
    <source>
        <dbReference type="EMBL" id="PWD51126.1"/>
    </source>
</evidence>
<keyword evidence="4" id="KW-1185">Reference proteome</keyword>
<protein>
    <recommendedName>
        <fullName evidence="1">Putative membrane protein insertion efficiency factor</fullName>
    </recommendedName>
</protein>
<dbReference type="Pfam" id="PF01809">
    <property type="entry name" value="YidD"/>
    <property type="match status" value="1"/>
</dbReference>
<comment type="caution">
    <text evidence="3">The sequence shown here is derived from an EMBL/GenBank/DDBJ whole genome shotgun (WGS) entry which is preliminary data.</text>
</comment>
<comment type="function">
    <text evidence="1">Could be involved in insertion of integral membrane proteins into the membrane.</text>
</comment>
<accession>A0A2U1ZVV9</accession>
<dbReference type="GO" id="GO:0005886">
    <property type="term" value="C:plasma membrane"/>
    <property type="evidence" value="ECO:0007669"/>
    <property type="project" value="UniProtKB-SubCell"/>
</dbReference>
<dbReference type="AlphaFoldDB" id="A0A2U1ZVV9"/>
<dbReference type="NCBIfam" id="TIGR00278">
    <property type="entry name" value="membrane protein insertion efficiency factor YidD"/>
    <property type="match status" value="1"/>
</dbReference>
<reference evidence="3 4" key="1">
    <citation type="submission" date="2018-03" db="EMBL/GenBank/DDBJ databases">
        <title>Genome assembly of novel Miniimonas species PCH200.</title>
        <authorList>
            <person name="Thakur V."/>
            <person name="Kumar V."/>
            <person name="Singh D."/>
        </authorList>
    </citation>
    <scope>NUCLEOTIDE SEQUENCE [LARGE SCALE GENOMIC DNA]</scope>
    <source>
        <strain evidence="3 4">PCH200</strain>
    </source>
</reference>
<dbReference type="HAMAP" id="MF_00386">
    <property type="entry name" value="UPF0161_YidD"/>
    <property type="match status" value="1"/>
</dbReference>
<keyword evidence="1" id="KW-0472">Membrane</keyword>
<evidence type="ECO:0000256" key="1">
    <source>
        <dbReference type="HAMAP-Rule" id="MF_00386"/>
    </source>
</evidence>
<comment type="similarity">
    <text evidence="1">Belongs to the UPF0161 family.</text>
</comment>
<dbReference type="PANTHER" id="PTHR33383">
    <property type="entry name" value="MEMBRANE PROTEIN INSERTION EFFICIENCY FACTOR-RELATED"/>
    <property type="match status" value="1"/>
</dbReference>
<feature type="region of interest" description="Disordered" evidence="2">
    <location>
        <begin position="1"/>
        <end position="44"/>
    </location>
</feature>
<gene>
    <name evidence="3" type="ORF">C8046_11195</name>
</gene>
<organism evidence="3 4">
    <name type="scientific">Serinibacter arcticus</name>
    <dbReference type="NCBI Taxonomy" id="1655435"/>
    <lineage>
        <taxon>Bacteria</taxon>
        <taxon>Bacillati</taxon>
        <taxon>Actinomycetota</taxon>
        <taxon>Actinomycetes</taxon>
        <taxon>Micrococcales</taxon>
        <taxon>Beutenbergiaceae</taxon>
        <taxon>Serinibacter</taxon>
    </lineage>
</organism>
<dbReference type="EMBL" id="PYHR01000002">
    <property type="protein sequence ID" value="PWD51126.1"/>
    <property type="molecule type" value="Genomic_DNA"/>
</dbReference>
<dbReference type="Proteomes" id="UP000245166">
    <property type="component" value="Unassembled WGS sequence"/>
</dbReference>
<sequence>MAAGPAPDGGSRVSARGEDPAGVGSSESGSVPAPPAEGTDDRSPSFVSRVLVAAVRGYQLAISPLLGPRCRFYPSCSAYAVMSLRERGAGVGTVLAVYRVLRCNPWARGGVDFPPRRGERWPGWDGVVERDATAPPSHSH</sequence>
<keyword evidence="1" id="KW-1003">Cell membrane</keyword>
<proteinExistence type="inferred from homology"/>
<dbReference type="InterPro" id="IPR002696">
    <property type="entry name" value="Membr_insert_effic_factor_YidD"/>
</dbReference>
<evidence type="ECO:0000313" key="4">
    <source>
        <dbReference type="Proteomes" id="UP000245166"/>
    </source>
</evidence>
<dbReference type="SMART" id="SM01234">
    <property type="entry name" value="Haemolytic"/>
    <property type="match status" value="1"/>
</dbReference>
<evidence type="ECO:0000256" key="2">
    <source>
        <dbReference type="SAM" id="MobiDB-lite"/>
    </source>
</evidence>
<dbReference type="PANTHER" id="PTHR33383:SF1">
    <property type="entry name" value="MEMBRANE PROTEIN INSERTION EFFICIENCY FACTOR-RELATED"/>
    <property type="match status" value="1"/>
</dbReference>
<comment type="subcellular location">
    <subcellularLocation>
        <location evidence="1">Cell membrane</location>
        <topology evidence="1">Peripheral membrane protein</topology>
        <orientation evidence="1">Cytoplasmic side</orientation>
    </subcellularLocation>
</comment>
<name>A0A2U1ZVV9_9MICO</name>